<dbReference type="InterPro" id="IPR006091">
    <property type="entry name" value="Acyl-CoA_Oxase/DH_mid-dom"/>
</dbReference>
<dbReference type="Pfam" id="PF02770">
    <property type="entry name" value="Acyl-CoA_dh_M"/>
    <property type="match status" value="1"/>
</dbReference>
<evidence type="ECO:0000256" key="6">
    <source>
        <dbReference type="RuleBase" id="RU362125"/>
    </source>
</evidence>
<evidence type="ECO:0000256" key="4">
    <source>
        <dbReference type="ARBA" id="ARBA00022827"/>
    </source>
</evidence>
<evidence type="ECO:0000256" key="5">
    <source>
        <dbReference type="ARBA" id="ARBA00023002"/>
    </source>
</evidence>
<evidence type="ECO:0000256" key="1">
    <source>
        <dbReference type="ARBA" id="ARBA00001974"/>
    </source>
</evidence>
<keyword evidence="3 6" id="KW-0285">Flavoprotein</keyword>
<dbReference type="PANTHER" id="PTHR43292">
    <property type="entry name" value="ACYL-COA DEHYDROGENASE"/>
    <property type="match status" value="1"/>
</dbReference>
<feature type="domain" description="Acyl-CoA oxidase/dehydrogenase middle" evidence="8">
    <location>
        <begin position="127"/>
        <end position="209"/>
    </location>
</feature>
<comment type="cofactor">
    <cofactor evidence="1 6">
        <name>FAD</name>
        <dbReference type="ChEBI" id="CHEBI:57692"/>
    </cofactor>
</comment>
<dbReference type="Gene3D" id="2.40.110.10">
    <property type="entry name" value="Butyryl-CoA Dehydrogenase, subunit A, domain 2"/>
    <property type="match status" value="1"/>
</dbReference>
<dbReference type="EMBL" id="BAAAQM010000005">
    <property type="protein sequence ID" value="GAA1959507.1"/>
    <property type="molecule type" value="Genomic_DNA"/>
</dbReference>
<evidence type="ECO:0000256" key="2">
    <source>
        <dbReference type="ARBA" id="ARBA00009347"/>
    </source>
</evidence>
<evidence type="ECO:0000256" key="3">
    <source>
        <dbReference type="ARBA" id="ARBA00022630"/>
    </source>
</evidence>
<accession>A0ABN2QWV4</accession>
<dbReference type="InterPro" id="IPR009075">
    <property type="entry name" value="AcylCo_DH/oxidase_C"/>
</dbReference>
<proteinExistence type="inferred from homology"/>
<sequence>MRPPEHLAYTPAQRALRAELRAYFASLVTEDVRRDLRLPDTSTATARTLHLKLGADGWLGVGWPKEYGGRGLTPVEQFVFFDEAARAGCPLPLVALNTVGPTLMRFGSQEQKDLILPGILSGEIDVAAGYSEPGAGTDLASLATRAVRTEDGDAYIVNGQKIFTTHGDSAEYVWLACRTAPDAPKHKGITILLVDTRSPGFEATKIHTIASHYTTATYYRDVRVPVTMRIGAENEGWKLITTQLNHERVALAAVAQGVIRSFANVQRWAAETPAADGKRVIDLPWVKATLARAYIRISGLRLLNGQMVAALQKDQTGGHLSPADASAAKVHGTETHIEALAELLQVLGAGGILKLGSPGALLAGDLEFLYRYAVTNTFGGGANEIQREIIAMTGLAMPRVRR</sequence>
<dbReference type="Pfam" id="PF02771">
    <property type="entry name" value="Acyl-CoA_dh_N"/>
    <property type="match status" value="1"/>
</dbReference>
<evidence type="ECO:0000259" key="9">
    <source>
        <dbReference type="Pfam" id="PF02771"/>
    </source>
</evidence>
<evidence type="ECO:0000313" key="11">
    <source>
        <dbReference type="Proteomes" id="UP001499854"/>
    </source>
</evidence>
<dbReference type="InterPro" id="IPR009100">
    <property type="entry name" value="AcylCoA_DH/oxidase_NM_dom_sf"/>
</dbReference>
<dbReference type="InterPro" id="IPR052161">
    <property type="entry name" value="Mycobact_Acyl-CoA_DH"/>
</dbReference>
<dbReference type="Proteomes" id="UP001499854">
    <property type="component" value="Unassembled WGS sequence"/>
</dbReference>
<reference evidence="10 11" key="1">
    <citation type="journal article" date="2019" name="Int. J. Syst. Evol. Microbiol.">
        <title>The Global Catalogue of Microorganisms (GCM) 10K type strain sequencing project: providing services to taxonomists for standard genome sequencing and annotation.</title>
        <authorList>
            <consortium name="The Broad Institute Genomics Platform"/>
            <consortium name="The Broad Institute Genome Sequencing Center for Infectious Disease"/>
            <person name="Wu L."/>
            <person name="Ma J."/>
        </authorList>
    </citation>
    <scope>NUCLEOTIDE SEQUENCE [LARGE SCALE GENOMIC DNA]</scope>
    <source>
        <strain evidence="10 11">JCM 16013</strain>
    </source>
</reference>
<dbReference type="Gene3D" id="1.20.140.10">
    <property type="entry name" value="Butyryl-CoA Dehydrogenase, subunit A, domain 3"/>
    <property type="match status" value="1"/>
</dbReference>
<comment type="caution">
    <text evidence="10">The sequence shown here is derived from an EMBL/GenBank/DDBJ whole genome shotgun (WGS) entry which is preliminary data.</text>
</comment>
<protein>
    <submittedName>
        <fullName evidence="10">Acyl-CoA dehydrogenase family protein</fullName>
    </submittedName>
</protein>
<evidence type="ECO:0000259" key="7">
    <source>
        <dbReference type="Pfam" id="PF00441"/>
    </source>
</evidence>
<evidence type="ECO:0000259" key="8">
    <source>
        <dbReference type="Pfam" id="PF02770"/>
    </source>
</evidence>
<evidence type="ECO:0000313" key="10">
    <source>
        <dbReference type="EMBL" id="GAA1959507.1"/>
    </source>
</evidence>
<dbReference type="InterPro" id="IPR046373">
    <property type="entry name" value="Acyl-CoA_Oxase/DH_mid-dom_sf"/>
</dbReference>
<dbReference type="SUPFAM" id="SSF47203">
    <property type="entry name" value="Acyl-CoA dehydrogenase C-terminal domain-like"/>
    <property type="match status" value="1"/>
</dbReference>
<gene>
    <name evidence="10" type="ORF">GCM10009838_14850</name>
</gene>
<organism evidence="10 11">
    <name type="scientific">Catenulispora subtropica</name>
    <dbReference type="NCBI Taxonomy" id="450798"/>
    <lineage>
        <taxon>Bacteria</taxon>
        <taxon>Bacillati</taxon>
        <taxon>Actinomycetota</taxon>
        <taxon>Actinomycetes</taxon>
        <taxon>Catenulisporales</taxon>
        <taxon>Catenulisporaceae</taxon>
        <taxon>Catenulispora</taxon>
    </lineage>
</organism>
<comment type="similarity">
    <text evidence="2 6">Belongs to the acyl-CoA dehydrogenase family.</text>
</comment>
<dbReference type="PANTHER" id="PTHR43292:SF3">
    <property type="entry name" value="ACYL-COA DEHYDROGENASE FADE29"/>
    <property type="match status" value="1"/>
</dbReference>
<dbReference type="InterPro" id="IPR013786">
    <property type="entry name" value="AcylCoA_DH/ox_N"/>
</dbReference>
<keyword evidence="5 6" id="KW-0560">Oxidoreductase</keyword>
<dbReference type="SUPFAM" id="SSF56645">
    <property type="entry name" value="Acyl-CoA dehydrogenase NM domain-like"/>
    <property type="match status" value="1"/>
</dbReference>
<dbReference type="RefSeq" id="WP_344656170.1">
    <property type="nucleotide sequence ID" value="NZ_BAAAQM010000005.1"/>
</dbReference>
<name>A0ABN2QWV4_9ACTN</name>
<dbReference type="Gene3D" id="1.10.540.10">
    <property type="entry name" value="Acyl-CoA dehydrogenase/oxidase, N-terminal domain"/>
    <property type="match status" value="1"/>
</dbReference>
<keyword evidence="11" id="KW-1185">Reference proteome</keyword>
<keyword evidence="4 6" id="KW-0274">FAD</keyword>
<dbReference type="InterPro" id="IPR037069">
    <property type="entry name" value="AcylCoA_DH/ox_N_sf"/>
</dbReference>
<dbReference type="InterPro" id="IPR036250">
    <property type="entry name" value="AcylCo_DH-like_C"/>
</dbReference>
<dbReference type="Pfam" id="PF00441">
    <property type="entry name" value="Acyl-CoA_dh_1"/>
    <property type="match status" value="1"/>
</dbReference>
<feature type="domain" description="Acyl-CoA dehydrogenase/oxidase N-terminal" evidence="9">
    <location>
        <begin position="10"/>
        <end position="123"/>
    </location>
</feature>
<feature type="domain" description="Acyl-CoA dehydrogenase/oxidase C-terminal" evidence="7">
    <location>
        <begin position="234"/>
        <end position="393"/>
    </location>
</feature>